<dbReference type="EMBL" id="DAAMTN010000045">
    <property type="protein sequence ID" value="HAC8041015.1"/>
    <property type="molecule type" value="Genomic_DNA"/>
</dbReference>
<evidence type="ECO:0000313" key="5">
    <source>
        <dbReference type="EMBL" id="EBS5162476.1"/>
    </source>
</evidence>
<dbReference type="EMBL" id="AAGTTA010000023">
    <property type="protein sequence ID" value="EBR8926285.1"/>
    <property type="molecule type" value="Genomic_DNA"/>
</dbReference>
<evidence type="ECO:0000313" key="9">
    <source>
        <dbReference type="EMBL" id="EBV8334660.1"/>
    </source>
</evidence>
<evidence type="ECO:0000313" key="53">
    <source>
        <dbReference type="Proteomes" id="UP000268418"/>
    </source>
</evidence>
<dbReference type="EMBL" id="DAAMTP010000052">
    <property type="protein sequence ID" value="HAC8046506.1"/>
    <property type="molecule type" value="Genomic_DNA"/>
</dbReference>
<dbReference type="EMBL" id="AAHPJJ010000009">
    <property type="protein sequence ID" value="EBY8861826.1"/>
    <property type="molecule type" value="Genomic_DNA"/>
</dbReference>
<reference evidence="19" key="2">
    <citation type="journal article" date="2018" name="Genome Biol.">
        <title>SKESA: strategic k-mer extension for scrupulous assemblies.</title>
        <authorList>
            <person name="Souvorov A."/>
            <person name="Agarwala R."/>
            <person name="Lipman D.J."/>
        </authorList>
    </citation>
    <scope>NUCLEOTIDE SEQUENCE</scope>
    <source>
        <strain evidence="23">SAL-16-0093</strain>
        <strain evidence="20">SAL-16-0157</strain>
        <strain evidence="35">SAL-16-0159</strain>
        <strain evidence="44">SAL-16-0163</strain>
        <strain evidence="40">SAL-16-0165</strain>
        <strain evidence="45">SAL-16-0171</strain>
        <strain evidence="36">SAL-16-0172</strain>
        <strain evidence="30">SAL-16-0180</strain>
        <strain evidence="26">SAL-16-0200</strain>
        <strain evidence="32">SAL-16-0537</strain>
        <strain evidence="24">SAL-16-0668</strain>
        <strain evidence="42">SAL-16-0669</strain>
        <strain evidence="43">SAL-16-0670</strain>
        <strain evidence="41">SAL-17-0144</strain>
        <strain evidence="31">SAL-17-0152</strain>
        <strain evidence="39">SAL-17-0159</strain>
        <strain evidence="27">SAL-17-0166</strain>
        <strain evidence="38">SAL2263-J</strain>
        <strain evidence="37">SAL2770</strain>
        <strain evidence="29">SAL2771</strain>
        <strain evidence="21">SAL3076-H</strain>
        <strain evidence="28">SAL3747</strain>
        <strain evidence="25">SAL3861</strain>
        <strain evidence="33">SAL3866</strain>
        <strain evidence="34">SAL4553</strain>
        <strain evidence="22">SAL766-C</strain>
        <strain evidence="19">SAL781-E</strain>
    </source>
</reference>
<dbReference type="EMBL" id="DAAMSB010000098">
    <property type="protein sequence ID" value="HAC7926384.1"/>
    <property type="molecule type" value="Genomic_DNA"/>
</dbReference>
<dbReference type="EMBL" id="DAAMTB010000008">
    <property type="protein sequence ID" value="HAC8182639.1"/>
    <property type="molecule type" value="Genomic_DNA"/>
</dbReference>
<dbReference type="EMBL" id="AAHGMN010000009">
    <property type="protein sequence ID" value="EBV8334660.1"/>
    <property type="molecule type" value="Genomic_DNA"/>
</dbReference>
<evidence type="ECO:0000313" key="21">
    <source>
        <dbReference type="EMBL" id="HAC7806724.1"/>
    </source>
</evidence>
<accession>A0A2A7RTL0</accession>
<evidence type="ECO:0000313" key="49">
    <source>
        <dbReference type="EMBL" id="MKZ73100.1"/>
    </source>
</evidence>
<reference evidence="50 52" key="1">
    <citation type="submission" date="2017-08" db="EMBL/GenBank/DDBJ databases">
        <title>Produce relevant pathogen strain collection.</title>
        <authorList>
            <person name="Harrand S."/>
        </authorList>
    </citation>
    <scope>NUCLEOTIDE SEQUENCE [LARGE SCALE GENOMIC DNA]</scope>
    <source>
        <strain evidence="50 52">BAA 1045</strain>
    </source>
</reference>
<evidence type="ECO:0000313" key="31">
    <source>
        <dbReference type="EMBL" id="HAC7986698.1"/>
    </source>
</evidence>
<reference evidence="18" key="6">
    <citation type="submission" date="2018-07" db="EMBL/GenBank/DDBJ databases">
        <authorList>
            <consortium name="PulseNet: The National Subtyping Network for Foodborne Disease Surveillance"/>
            <person name="Tarr C.L."/>
            <person name="Trees E."/>
            <person name="Katz L.S."/>
            <person name="Carleton-Romer H.A."/>
            <person name="Stroika S."/>
            <person name="Kucerova Z."/>
            <person name="Roache K.F."/>
            <person name="Sabol A.L."/>
            <person name="Besser J."/>
            <person name="Gerner-Smidt P."/>
        </authorList>
    </citation>
    <scope>NUCLEOTIDE SEQUENCE</scope>
    <source>
        <strain evidence="18">PNUSAS003856</strain>
    </source>
</reference>
<sequence length="59" mass="6870">MYPSYFKWLLCWLRITRPIHGPRPDGPLLTPVTSLSMLPGTHSLAAFKQLELFWVYIPL</sequence>
<evidence type="ECO:0000313" key="22">
    <source>
        <dbReference type="EMBL" id="HAC7838073.1"/>
    </source>
</evidence>
<dbReference type="EMBL" id="DAAMPQ010000044">
    <property type="protein sequence ID" value="HAC7650960.1"/>
    <property type="molecule type" value="Genomic_DNA"/>
</dbReference>
<evidence type="ECO:0000313" key="2">
    <source>
        <dbReference type="EMBL" id="EBR9266671.1"/>
    </source>
</evidence>
<dbReference type="EMBL" id="AAHMTV010000029">
    <property type="protein sequence ID" value="EBX9691675.1"/>
    <property type="molecule type" value="Genomic_DNA"/>
</dbReference>
<evidence type="ECO:0000313" key="41">
    <source>
        <dbReference type="EMBL" id="HAC8142223.1"/>
    </source>
</evidence>
<evidence type="ECO:0000313" key="1">
    <source>
        <dbReference type="EMBL" id="EBR8926285.1"/>
    </source>
</evidence>
<dbReference type="EMBL" id="AAHHHF010000021">
    <property type="protein sequence ID" value="EBW0854884.1"/>
    <property type="molecule type" value="Genomic_DNA"/>
</dbReference>
<dbReference type="EMBL" id="DAAMSA010000051">
    <property type="protein sequence ID" value="HAC7939180.1"/>
    <property type="molecule type" value="Genomic_DNA"/>
</dbReference>
<dbReference type="EMBL" id="AAHIXA010000042">
    <property type="protein sequence ID" value="EBW6668436.1"/>
    <property type="molecule type" value="Genomic_DNA"/>
</dbReference>
<evidence type="ECO:0000313" key="39">
    <source>
        <dbReference type="EMBL" id="HAC8068993.1"/>
    </source>
</evidence>
<dbReference type="EMBL" id="DAAMQX010000010">
    <property type="protein sequence ID" value="HAC7806724.1"/>
    <property type="molecule type" value="Genomic_DNA"/>
</dbReference>
<dbReference type="EMBL" id="DAAMSP010000011">
    <property type="protein sequence ID" value="HAC8058052.1"/>
    <property type="molecule type" value="Genomic_DNA"/>
</dbReference>
<dbReference type="Proteomes" id="UP000260687">
    <property type="component" value="Unassembled WGS sequence"/>
</dbReference>
<dbReference type="EMBL" id="DAAMSH010000036">
    <property type="protein sequence ID" value="HAC8028627.1"/>
    <property type="molecule type" value="Genomic_DNA"/>
</dbReference>
<evidence type="ECO:0000313" key="44">
    <source>
        <dbReference type="EMBL" id="HAC8185928.1"/>
    </source>
</evidence>
<dbReference type="EMBL" id="DAAMSC010000058">
    <property type="protein sequence ID" value="HAC7977799.1"/>
    <property type="molecule type" value="Genomic_DNA"/>
</dbReference>
<evidence type="ECO:0000313" key="11">
    <source>
        <dbReference type="EMBL" id="EBW6668436.1"/>
    </source>
</evidence>
<evidence type="ECO:0000313" key="14">
    <source>
        <dbReference type="EMBL" id="EBX9691675.1"/>
    </source>
</evidence>
<evidence type="ECO:0000313" key="51">
    <source>
        <dbReference type="EMBL" id="TGD00750.1"/>
    </source>
</evidence>
<evidence type="ECO:0000313" key="32">
    <source>
        <dbReference type="EMBL" id="HAC8023665.1"/>
    </source>
</evidence>
<evidence type="ECO:0000313" key="24">
    <source>
        <dbReference type="EMBL" id="HAC7926384.1"/>
    </source>
</evidence>
<dbReference type="EMBL" id="AAHLFN010000039">
    <property type="protein sequence ID" value="EBX4292467.1"/>
    <property type="molecule type" value="Genomic_DNA"/>
</dbReference>
<evidence type="ECO:0000313" key="45">
    <source>
        <dbReference type="EMBL" id="HAC8193782.1"/>
    </source>
</evidence>
<evidence type="ECO:0000313" key="34">
    <source>
        <dbReference type="EMBL" id="HAC8041015.1"/>
    </source>
</evidence>
<dbReference type="EMBL" id="AAGVSL010000024">
    <property type="protein sequence ID" value="EBS5098359.1"/>
    <property type="molecule type" value="Genomic_DNA"/>
</dbReference>
<evidence type="ECO:0000313" key="19">
    <source>
        <dbReference type="EMBL" id="HAC7586812.1"/>
    </source>
</evidence>
<evidence type="ECO:0000313" key="26">
    <source>
        <dbReference type="EMBL" id="HAC7939180.1"/>
    </source>
</evidence>
<evidence type="ECO:0000313" key="46">
    <source>
        <dbReference type="EMBL" id="MIR95853.1"/>
    </source>
</evidence>
<dbReference type="EMBL" id="AAGVSX010000029">
    <property type="protein sequence ID" value="EBS5162476.1"/>
    <property type="molecule type" value="Genomic_DNA"/>
</dbReference>
<dbReference type="EMBL" id="AAKJZP010000016">
    <property type="protein sequence ID" value="ECS5645206.1"/>
    <property type="molecule type" value="Genomic_DNA"/>
</dbReference>
<dbReference type="EMBL" id="DAAMTF010000004">
    <property type="protein sequence ID" value="HAC8185928.1"/>
    <property type="molecule type" value="Genomic_DNA"/>
</dbReference>
<dbReference type="EMBL" id="PYKJ01000030">
    <property type="protein sequence ID" value="TGD00750.1"/>
    <property type="molecule type" value="Genomic_DNA"/>
</dbReference>
<dbReference type="EMBL" id="AAHMJF010000023">
    <property type="protein sequence ID" value="EBX8329840.1"/>
    <property type="molecule type" value="Genomic_DNA"/>
</dbReference>
<evidence type="ECO:0000313" key="47">
    <source>
        <dbReference type="EMBL" id="MIS10373.1"/>
    </source>
</evidence>
<dbReference type="EMBL" id="DAAMTH010000078">
    <property type="protein sequence ID" value="HAC8051778.1"/>
    <property type="molecule type" value="Genomic_DNA"/>
</dbReference>
<dbReference type="Proteomes" id="UP000839685">
    <property type="component" value="Unassembled WGS sequence"/>
</dbReference>
<evidence type="ECO:0000313" key="35">
    <source>
        <dbReference type="EMBL" id="HAC8046506.1"/>
    </source>
</evidence>
<dbReference type="EMBL" id="DAAMRJ010000070">
    <property type="protein sequence ID" value="HAC7861874.1"/>
    <property type="molecule type" value="Genomic_DNA"/>
</dbReference>
<evidence type="ECO:0000313" key="52">
    <source>
        <dbReference type="Proteomes" id="UP000260687"/>
    </source>
</evidence>
<dbReference type="AlphaFoldDB" id="A0A2A7RTL0"/>
<dbReference type="Proteomes" id="UP000885269">
    <property type="component" value="Unassembled WGS sequence"/>
</dbReference>
<organism evidence="50 52">
    <name type="scientific">Salmonella enteritidis</name>
    <dbReference type="NCBI Taxonomy" id="149539"/>
    <lineage>
        <taxon>Bacteria</taxon>
        <taxon>Pseudomonadati</taxon>
        <taxon>Pseudomonadota</taxon>
        <taxon>Gammaproteobacteria</taxon>
        <taxon>Enterobacterales</taxon>
        <taxon>Enterobacteriaceae</taxon>
        <taxon>Salmonella</taxon>
    </lineage>
</organism>
<dbReference type="EMBL" id="RUPV01000009">
    <property type="protein sequence ID" value="MKZ73100.1"/>
    <property type="molecule type" value="Genomic_DNA"/>
</dbReference>
<comment type="caution">
    <text evidence="50">The sequence shown here is derived from an EMBL/GenBank/DDBJ whole genome shotgun (WGS) entry which is preliminary data.</text>
</comment>
<dbReference type="EMBL" id="AAJDYH010000014">
    <property type="protein sequence ID" value="ECK8970082.1"/>
    <property type="molecule type" value="Genomic_DNA"/>
</dbReference>
<dbReference type="Proteomes" id="UP000885292">
    <property type="component" value="Unassembled WGS sequence"/>
</dbReference>
<evidence type="ECO:0000313" key="12">
    <source>
        <dbReference type="EMBL" id="EBX4292467.1"/>
    </source>
</evidence>
<evidence type="ECO:0000313" key="42">
    <source>
        <dbReference type="EMBL" id="HAC8170170.1"/>
    </source>
</evidence>
<evidence type="ECO:0000313" key="6">
    <source>
        <dbReference type="EMBL" id="EBS5980030.1"/>
    </source>
</evidence>
<dbReference type="EMBL" id="AAGUGQ010000024">
    <property type="protein sequence ID" value="EBS0741368.1"/>
    <property type="molecule type" value="Genomic_DNA"/>
</dbReference>
<dbReference type="EMBL" id="AAGTWF010000012">
    <property type="protein sequence ID" value="EBR9266671.1"/>
    <property type="molecule type" value="Genomic_DNA"/>
</dbReference>
<dbReference type="EMBL" id="DAAMSE010000036">
    <property type="protein sequence ID" value="HAC8023665.1"/>
    <property type="molecule type" value="Genomic_DNA"/>
</dbReference>
<evidence type="ECO:0000313" key="10">
    <source>
        <dbReference type="EMBL" id="EBW0854884.1"/>
    </source>
</evidence>
<accession>A0A3V7WCN0</accession>
<reference evidence="19" key="7">
    <citation type="submission" date="2018-09" db="EMBL/GenBank/DDBJ databases">
        <authorList>
            <consortium name="NCBI Pathogen Detection Project"/>
        </authorList>
    </citation>
    <scope>NUCLEOTIDE SEQUENCE</scope>
    <source>
        <strain evidence="23">SAL-16-0093</strain>
        <strain evidence="20">SAL-16-0157</strain>
        <strain evidence="35">SAL-16-0159</strain>
        <strain evidence="44">SAL-16-0163</strain>
        <strain evidence="40">SAL-16-0165</strain>
        <strain evidence="45">SAL-16-0171</strain>
        <strain evidence="36">SAL-16-0172</strain>
        <strain evidence="30">SAL-16-0180</strain>
        <strain evidence="26">SAL-16-0200</strain>
        <strain evidence="32">SAL-16-0537</strain>
        <strain evidence="24">SAL-16-0668</strain>
        <strain evidence="42">SAL-16-0669</strain>
        <strain evidence="43">SAL-16-0670</strain>
        <strain evidence="41">SAL-17-0144</strain>
        <strain evidence="31">SAL-17-0152</strain>
        <strain evidence="39">SAL-17-0159</strain>
        <strain evidence="27">SAL-17-0166</strain>
        <strain evidence="38">SAL2263-J</strain>
        <strain evidence="37">SAL2770</strain>
        <strain evidence="29">SAL2771</strain>
        <strain evidence="21">SAL3076-H</strain>
        <strain evidence="28">SAL3747</strain>
        <strain evidence="25">SAL3861</strain>
        <strain evidence="33">SAL3866</strain>
        <strain evidence="34">SAL4553</strain>
        <strain evidence="22">SAL766-C</strain>
        <strain evidence="19">SAL781-E</strain>
    </source>
</reference>
<dbReference type="EMBL" id="RSSM01000016">
    <property type="protein sequence ID" value="MIS10373.1"/>
    <property type="molecule type" value="Genomic_DNA"/>
</dbReference>
<proteinExistence type="predicted"/>
<dbReference type="EMBL" id="DAAMTG010000039">
    <property type="protein sequence ID" value="HAC8142223.1"/>
    <property type="molecule type" value="Genomic_DNA"/>
</dbReference>
<evidence type="ECO:0000313" key="55">
    <source>
        <dbReference type="Proteomes" id="UP000297537"/>
    </source>
</evidence>
<evidence type="ECO:0000313" key="50">
    <source>
        <dbReference type="EMBL" id="RFR87097.1"/>
    </source>
</evidence>
<evidence type="ECO:0000313" key="54">
    <source>
        <dbReference type="Proteomes" id="UP000278953"/>
    </source>
</evidence>
<dbReference type="EMBL" id="DAAMRX010000011">
    <property type="protein sequence ID" value="HAC7931234.1"/>
    <property type="molecule type" value="Genomic_DNA"/>
</dbReference>
<dbReference type="EMBL" id="DAAMSO010000050">
    <property type="protein sequence ID" value="HAC7972589.1"/>
    <property type="molecule type" value="Genomic_DNA"/>
</dbReference>
<evidence type="ECO:0000313" key="37">
    <source>
        <dbReference type="EMBL" id="HAC8058052.1"/>
    </source>
</evidence>
<evidence type="ECO:0000313" key="3">
    <source>
        <dbReference type="EMBL" id="EBS0741368.1"/>
    </source>
</evidence>
<reference evidence="3" key="5">
    <citation type="submission" date="2018-07" db="EMBL/GenBank/DDBJ databases">
        <authorList>
            <person name="Ashton P.M."/>
            <person name="Dallman T."/>
            <person name="Nair S."/>
            <person name="De Pinna E."/>
            <person name="Peters T."/>
            <person name="Grant K."/>
        </authorList>
    </citation>
    <scope>NUCLEOTIDE SEQUENCE</scope>
    <source>
        <strain evidence="10">122682</strain>
        <strain evidence="48">149315</strain>
        <strain evidence="11">166299</strain>
        <strain evidence="12">171305</strain>
        <strain evidence="3">181038</strain>
        <strain evidence="6">184422</strain>
        <strain evidence="9">29309</strain>
        <strain evidence="1">325512</strain>
        <strain evidence="5">470352</strain>
        <strain evidence="16">478536</strain>
        <strain evidence="7">484130</strain>
        <strain evidence="14">484140</strain>
        <strain evidence="13">497184</strain>
        <strain evidence="4">533423</strain>
        <strain evidence="8">542056</strain>
        <strain evidence="2">572336</strain>
        <strain evidence="49">572516</strain>
        <strain evidence="15">573632</strain>
    </source>
</reference>
<evidence type="ECO:0000313" key="40">
    <source>
        <dbReference type="EMBL" id="HAC8115144.1"/>
    </source>
</evidence>
<evidence type="ECO:0000313" key="48">
    <source>
        <dbReference type="EMBL" id="MJE24670.1"/>
    </source>
</evidence>
<evidence type="ECO:0000313" key="4">
    <source>
        <dbReference type="EMBL" id="EBS5098359.1"/>
    </source>
</evidence>
<dbReference type="EMBL" id="DAAMRY010000008">
    <property type="protein sequence ID" value="HAC7963692.1"/>
    <property type="molecule type" value="Genomic_DNA"/>
</dbReference>
<reference evidence="51 55" key="3">
    <citation type="submission" date="2018-03" db="EMBL/GenBank/DDBJ databases">
        <title>Non-Typhoidal Salmonella genome sequencing and assembly.</title>
        <authorList>
            <person name="Matchawe C."/>
        </authorList>
    </citation>
    <scope>NUCLEOTIDE SEQUENCE [LARGE SCALE GENOMIC DNA]</scope>
    <source>
        <strain evidence="51 55">20dea</strain>
    </source>
</reference>
<evidence type="ECO:0000313" key="28">
    <source>
        <dbReference type="EMBL" id="HAC7963692.1"/>
    </source>
</evidence>
<evidence type="ECO:0000313" key="33">
    <source>
        <dbReference type="EMBL" id="HAC8028627.1"/>
    </source>
</evidence>
<dbReference type="EMBL" id="DAAMTK010000091">
    <property type="protein sequence ID" value="HAC8193782.1"/>
    <property type="molecule type" value="Genomic_DNA"/>
</dbReference>
<evidence type="ECO:0000313" key="43">
    <source>
        <dbReference type="EMBL" id="HAC8182639.1"/>
    </source>
</evidence>
<evidence type="ECO:0000313" key="8">
    <source>
        <dbReference type="EMBL" id="EBV4147212.1"/>
    </source>
</evidence>
<dbReference type="EMBL" id="DAAMSV010000059">
    <property type="protein sequence ID" value="HAC7986698.1"/>
    <property type="molecule type" value="Genomic_DNA"/>
</dbReference>
<evidence type="ECO:0000313" key="7">
    <source>
        <dbReference type="EMBL" id="EBU8211079.1"/>
    </source>
</evidence>
<dbReference type="Proteomes" id="UP000268418">
    <property type="component" value="Unassembled WGS sequence"/>
</dbReference>
<evidence type="ECO:0000313" key="17">
    <source>
        <dbReference type="EMBL" id="ECK8970082.1"/>
    </source>
</evidence>
<dbReference type="EMBL" id="DAAMSQ010000090">
    <property type="protein sequence ID" value="HAC7949958.1"/>
    <property type="molecule type" value="Genomic_DNA"/>
</dbReference>
<dbReference type="EMBL" id="RSSB01000009">
    <property type="protein sequence ID" value="MIR95853.1"/>
    <property type="molecule type" value="Genomic_DNA"/>
</dbReference>
<evidence type="ECO:0000313" key="18">
    <source>
        <dbReference type="EMBL" id="ECS5645206.1"/>
    </source>
</evidence>
<dbReference type="Proteomes" id="UP000278953">
    <property type="component" value="Unassembled WGS sequence"/>
</dbReference>
<evidence type="ECO:0000313" key="29">
    <source>
        <dbReference type="EMBL" id="HAC7972589.1"/>
    </source>
</evidence>
<dbReference type="EMBL" id="DAAMSW010000008">
    <property type="protein sequence ID" value="HAC8065212.1"/>
    <property type="molecule type" value="Genomic_DNA"/>
</dbReference>
<evidence type="ECO:0000313" key="23">
    <source>
        <dbReference type="EMBL" id="HAC7861874.1"/>
    </source>
</evidence>
<gene>
    <name evidence="10" type="ORF">A3W22_21580</name>
    <name evidence="47" type="ORF">ACT96_23655</name>
    <name evidence="46" type="ORF">AGN17_19985</name>
    <name evidence="9" type="ORF">AU760_10390</name>
    <name evidence="18" type="ORF">BH227_23735</name>
    <name evidence="51" type="ORF">C9F08_01180</name>
    <name evidence="50" type="ORF">CRE05_02995</name>
    <name evidence="49" type="ORF">D4E56_12435</name>
    <name evidence="15" type="ORF">D5A37_20665</name>
    <name evidence="2" type="ORF">D5O28_16775</name>
    <name evidence="16" type="ORF">D6S88_14935</name>
    <name evidence="48" type="ORF">DLM07_19675</name>
    <name evidence="7" type="ORF">DLQ89_19595</name>
    <name evidence="1" type="ORF">DO678_21370</name>
    <name evidence="8" type="ORF">DOR31_14360</name>
    <name evidence="11" type="ORF">DP790_23685</name>
    <name evidence="4" type="ORF">DQ906_20990</name>
    <name evidence="5" type="ORF">DRD18_18995</name>
    <name evidence="12" type="ORF">DRX96_20945</name>
    <name evidence="13" type="ORF">DTF75_20485</name>
    <name evidence="17" type="ORF">DTI59_13600</name>
    <name evidence="6" type="ORF">DU867_15950</name>
    <name evidence="14" type="ORF">DUA99_13515</name>
    <name evidence="3" type="ORF">DUB03_22110</name>
    <name evidence="19" type="ORF">G0F92_20975</name>
    <name evidence="21" type="ORF">G0G00_18320</name>
    <name evidence="22" type="ORF">G0G01_13825</name>
    <name evidence="20" type="ORF">G0G05_20740</name>
    <name evidence="23" type="ORF">G0G07_18285</name>
    <name evidence="25" type="ORF">G0G14_19675</name>
    <name evidence="33" type="ORF">G0G15_22415</name>
    <name evidence="28" type="ORF">G0G16_20620</name>
    <name evidence="24" type="ORF">G0G17_18030</name>
    <name evidence="32" type="ORF">G0G20_20460</name>
    <name evidence="30" type="ORF">G0G22_21760</name>
    <name evidence="42" type="ORF">G0G23_18250</name>
    <name evidence="26" type="ORF">G0G27_12845</name>
    <name evidence="37" type="ORF">G0G31_07685</name>
    <name evidence="38" type="ORF">G0G32_21285</name>
    <name evidence="29" type="ORF">G0G35_18520</name>
    <name evidence="27" type="ORF">G0G37_21090</name>
    <name evidence="39" type="ORF">G0G38_16715</name>
    <name evidence="31" type="ORF">G0G39_19945</name>
    <name evidence="34" type="ORF">G0G45_14915</name>
    <name evidence="41" type="ORF">G0G49_14845</name>
    <name evidence="36" type="ORF">G0G50_22950</name>
    <name evidence="43" type="ORF">G0G51_11185</name>
    <name evidence="44" type="ORF">G0G52_04445</name>
    <name evidence="40" type="ORF">G0G60_19840</name>
    <name evidence="45" type="ORF">G0G61_21470</name>
    <name evidence="35" type="ORF">G0G62_19440</name>
</gene>
<dbReference type="EMBL" id="DAAMTJ010000048">
    <property type="protein sequence ID" value="HAC8115144.1"/>
    <property type="molecule type" value="Genomic_DNA"/>
</dbReference>
<evidence type="ECO:0000313" key="15">
    <source>
        <dbReference type="EMBL" id="EBY6650569.1"/>
    </source>
</evidence>
<evidence type="ECO:0000313" key="30">
    <source>
        <dbReference type="EMBL" id="HAC7977799.1"/>
    </source>
</evidence>
<protein>
    <submittedName>
        <fullName evidence="50">Uncharacterized protein</fullName>
    </submittedName>
</protein>
<evidence type="ECO:0000313" key="20">
    <source>
        <dbReference type="EMBL" id="HAC7650960.1"/>
    </source>
</evidence>
<evidence type="ECO:0000313" key="16">
    <source>
        <dbReference type="EMBL" id="EBY8861826.1"/>
    </source>
</evidence>
<evidence type="ECO:0000313" key="38">
    <source>
        <dbReference type="EMBL" id="HAC8065212.1"/>
    </source>
</evidence>
<dbReference type="EMBL" id="AAHDJF010000050">
    <property type="protein sequence ID" value="EBU8211079.1"/>
    <property type="molecule type" value="Genomic_DNA"/>
</dbReference>
<evidence type="ECO:0000313" key="36">
    <source>
        <dbReference type="EMBL" id="HAC8051778.1"/>
    </source>
</evidence>
<dbReference type="Proteomes" id="UP000297537">
    <property type="component" value="Unassembled WGS sequence"/>
</dbReference>
<dbReference type="EMBL" id="AAHOJO010000024">
    <property type="protein sequence ID" value="EBY6650569.1"/>
    <property type="molecule type" value="Genomic_DNA"/>
</dbReference>
<dbReference type="EMBL" id="AAGVZR010000010">
    <property type="protein sequence ID" value="EBS5980030.1"/>
    <property type="molecule type" value="Genomic_DNA"/>
</dbReference>
<dbReference type="EMBL" id="RTCG01000049">
    <property type="protein sequence ID" value="MJE24670.1"/>
    <property type="molecule type" value="Genomic_DNA"/>
</dbReference>
<reference evidence="17 54" key="4">
    <citation type="submission" date="2018-07" db="EMBL/GenBank/DDBJ databases">
        <authorList>
            <consortium name="GenomeTrakr network: Whole genome sequencing for foodborne pathogen traceback"/>
        </authorList>
    </citation>
    <scope>NUCLEOTIDE SEQUENCE</scope>
    <source>
        <strain evidence="47 53">15MN00229</strain>
        <strain evidence="46 54">ARIM-SE2047-05</strain>
        <strain evidence="17">NC_WHO_S062</strain>
    </source>
</reference>
<dbReference type="EMBL" id="DAAMRE010000004">
    <property type="protein sequence ID" value="HAC7838073.1"/>
    <property type="molecule type" value="Genomic_DNA"/>
</dbReference>
<name>A0A2A7RTL0_SALEN</name>
<dbReference type="EMBL" id="DAAMSI010000043">
    <property type="protein sequence ID" value="HAC8170170.1"/>
    <property type="molecule type" value="Genomic_DNA"/>
</dbReference>
<evidence type="ECO:0000313" key="13">
    <source>
        <dbReference type="EMBL" id="EBX8329840.1"/>
    </source>
</evidence>
<evidence type="ECO:0000313" key="27">
    <source>
        <dbReference type="EMBL" id="HAC7949958.1"/>
    </source>
</evidence>
<dbReference type="EMBL" id="PDBK01000002">
    <property type="protein sequence ID" value="RFR87097.1"/>
    <property type="molecule type" value="Genomic_DNA"/>
</dbReference>
<evidence type="ECO:0000313" key="25">
    <source>
        <dbReference type="EMBL" id="HAC7931234.1"/>
    </source>
</evidence>
<dbReference type="EMBL" id="AAHFDU010000010">
    <property type="protein sequence ID" value="EBV4147212.1"/>
    <property type="molecule type" value="Genomic_DNA"/>
</dbReference>
<dbReference type="EMBL" id="DAAMST010000048">
    <property type="protein sequence ID" value="HAC8068993.1"/>
    <property type="molecule type" value="Genomic_DNA"/>
</dbReference>
<dbReference type="EMBL" id="DAAMPB010000047">
    <property type="protein sequence ID" value="HAC7586812.1"/>
    <property type="molecule type" value="Genomic_DNA"/>
</dbReference>